<dbReference type="RefSeq" id="WP_183442736.1">
    <property type="nucleotide sequence ID" value="NZ_JACHXD010000012.1"/>
</dbReference>
<evidence type="ECO:0000256" key="1">
    <source>
        <dbReference type="ARBA" id="ARBA00009617"/>
    </source>
</evidence>
<dbReference type="EMBL" id="JACHXD010000012">
    <property type="protein sequence ID" value="MBB3120997.1"/>
    <property type="molecule type" value="Genomic_DNA"/>
</dbReference>
<protein>
    <submittedName>
        <fullName evidence="3">Na+/melibiose symporter-like transporter</fullName>
    </submittedName>
</protein>
<dbReference type="GO" id="GO:0015293">
    <property type="term" value="F:symporter activity"/>
    <property type="evidence" value="ECO:0007669"/>
    <property type="project" value="InterPro"/>
</dbReference>
<keyword evidence="2" id="KW-0812">Transmembrane</keyword>
<reference evidence="3 4" key="1">
    <citation type="submission" date="2020-08" db="EMBL/GenBank/DDBJ databases">
        <title>Genomic Encyclopedia of Type Strains, Phase III (KMG-III): the genomes of soil and plant-associated and newly described type strains.</title>
        <authorList>
            <person name="Whitman W."/>
        </authorList>
    </citation>
    <scope>NUCLEOTIDE SEQUENCE [LARGE SCALE GENOMIC DNA]</scope>
    <source>
        <strain evidence="3 4">CECT 8897</strain>
    </source>
</reference>
<dbReference type="Proteomes" id="UP000541535">
    <property type="component" value="Unassembled WGS sequence"/>
</dbReference>
<keyword evidence="4" id="KW-1185">Reference proteome</keyword>
<feature type="transmembrane region" description="Helical" evidence="2">
    <location>
        <begin position="323"/>
        <end position="347"/>
    </location>
</feature>
<proteinExistence type="inferred from homology"/>
<organism evidence="3 4">
    <name type="scientific">Pseudoduganella violacea</name>
    <dbReference type="NCBI Taxonomy" id="1715466"/>
    <lineage>
        <taxon>Bacteria</taxon>
        <taxon>Pseudomonadati</taxon>
        <taxon>Pseudomonadota</taxon>
        <taxon>Betaproteobacteria</taxon>
        <taxon>Burkholderiales</taxon>
        <taxon>Oxalobacteraceae</taxon>
        <taxon>Telluria group</taxon>
        <taxon>Pseudoduganella</taxon>
    </lineage>
</organism>
<dbReference type="Pfam" id="PF13347">
    <property type="entry name" value="MFS_2"/>
    <property type="match status" value="1"/>
</dbReference>
<keyword evidence="2" id="KW-1133">Transmembrane helix</keyword>
<evidence type="ECO:0000313" key="4">
    <source>
        <dbReference type="Proteomes" id="UP000541535"/>
    </source>
</evidence>
<feature type="transmembrane region" description="Helical" evidence="2">
    <location>
        <begin position="298"/>
        <end position="317"/>
    </location>
</feature>
<sequence>MADTSFPKRTLAAGFGAGTLGSTLSAGVVPLLFLFYLTEFAHVPPALAGVLLAIPKVSDVLLDPWIGRCTDGWARKAGSRGALLAASALLLPLLLLLLFIPLASLPLSLRAFLVGVLLVAQSLMLTVFSVAHTALAGDITDTIAGRSTLMAARALGQTLAGLLVSILAPQLVAAFGSGSAGYLGMAGVLAGGAALSLSLCWLAVRRIPLRAGVEAKAAVPLRTALRGTLRNRTFYCVVLVLVLLGMASAALFAALPYANQHLLKAGPANLSALLTSIFLSLLVGVTAAPMLTRRCRPSVLLAAALLLAFIGTLWLTAGPRENGSMIAGGALFGLSCGVLTVLISTLAMEAATSSSSQGESLGLYLGILFSAEKLGQSLGGIVVGFGLEWVGPLQGAPAAAALQRLGNYSSGCRPPRCWRRCWPCCL</sequence>
<dbReference type="GO" id="GO:0008643">
    <property type="term" value="P:carbohydrate transport"/>
    <property type="evidence" value="ECO:0007669"/>
    <property type="project" value="InterPro"/>
</dbReference>
<feature type="transmembrane region" description="Helical" evidence="2">
    <location>
        <begin position="12"/>
        <end position="37"/>
    </location>
</feature>
<comment type="similarity">
    <text evidence="1">Belongs to the sodium:galactoside symporter (TC 2.A.2) family.</text>
</comment>
<dbReference type="GO" id="GO:0005886">
    <property type="term" value="C:plasma membrane"/>
    <property type="evidence" value="ECO:0007669"/>
    <property type="project" value="TreeGrafter"/>
</dbReference>
<feature type="transmembrane region" description="Helical" evidence="2">
    <location>
        <begin position="155"/>
        <end position="176"/>
    </location>
</feature>
<dbReference type="PANTHER" id="PTHR11328:SF24">
    <property type="entry name" value="MAJOR FACILITATOR SUPERFAMILY (MFS) PROFILE DOMAIN-CONTAINING PROTEIN"/>
    <property type="match status" value="1"/>
</dbReference>
<dbReference type="PANTHER" id="PTHR11328">
    <property type="entry name" value="MAJOR FACILITATOR SUPERFAMILY DOMAIN-CONTAINING PROTEIN"/>
    <property type="match status" value="1"/>
</dbReference>
<dbReference type="InterPro" id="IPR036259">
    <property type="entry name" value="MFS_trans_sf"/>
</dbReference>
<comment type="caution">
    <text evidence="3">The sequence shown here is derived from an EMBL/GenBank/DDBJ whole genome shotgun (WGS) entry which is preliminary data.</text>
</comment>
<evidence type="ECO:0000256" key="2">
    <source>
        <dbReference type="SAM" id="Phobius"/>
    </source>
</evidence>
<gene>
    <name evidence="3" type="ORF">FHS03_004070</name>
</gene>
<feature type="transmembrane region" description="Helical" evidence="2">
    <location>
        <begin position="234"/>
        <end position="258"/>
    </location>
</feature>
<feature type="transmembrane region" description="Helical" evidence="2">
    <location>
        <begin position="270"/>
        <end position="291"/>
    </location>
</feature>
<feature type="transmembrane region" description="Helical" evidence="2">
    <location>
        <begin position="182"/>
        <end position="204"/>
    </location>
</feature>
<feature type="transmembrane region" description="Helical" evidence="2">
    <location>
        <begin position="111"/>
        <end position="135"/>
    </location>
</feature>
<name>A0A7W5FVN2_9BURK</name>
<dbReference type="InterPro" id="IPR039672">
    <property type="entry name" value="MFS_2"/>
</dbReference>
<dbReference type="SUPFAM" id="SSF103473">
    <property type="entry name" value="MFS general substrate transporter"/>
    <property type="match status" value="1"/>
</dbReference>
<dbReference type="Gene3D" id="1.20.1250.20">
    <property type="entry name" value="MFS general substrate transporter like domains"/>
    <property type="match status" value="1"/>
</dbReference>
<dbReference type="AlphaFoldDB" id="A0A7W5FVN2"/>
<accession>A0A7W5FVN2</accession>
<evidence type="ECO:0000313" key="3">
    <source>
        <dbReference type="EMBL" id="MBB3120997.1"/>
    </source>
</evidence>
<keyword evidence="2" id="KW-0472">Membrane</keyword>
<feature type="transmembrane region" description="Helical" evidence="2">
    <location>
        <begin position="83"/>
        <end position="105"/>
    </location>
</feature>